<dbReference type="CDD" id="cd00093">
    <property type="entry name" value="HTH_XRE"/>
    <property type="match status" value="1"/>
</dbReference>
<feature type="domain" description="HTH cro/C1-type" evidence="2">
    <location>
        <begin position="11"/>
        <end position="61"/>
    </location>
</feature>
<keyword evidence="4" id="KW-1185">Reference proteome</keyword>
<dbReference type="RefSeq" id="WP_088969243.1">
    <property type="nucleotide sequence ID" value="NZ_JBHLYF010000011.1"/>
</dbReference>
<gene>
    <name evidence="3" type="ORF">GA0074704_0806</name>
</gene>
<dbReference type="AlphaFoldDB" id="A0A1C5GZU8"/>
<dbReference type="SMART" id="SM00530">
    <property type="entry name" value="HTH_XRE"/>
    <property type="match status" value="1"/>
</dbReference>
<dbReference type="PANTHER" id="PTHR43236:SF1">
    <property type="entry name" value="BLL7220 PROTEIN"/>
    <property type="match status" value="1"/>
</dbReference>
<dbReference type="InterPro" id="IPR010982">
    <property type="entry name" value="Lambda_DNA-bd_dom_sf"/>
</dbReference>
<dbReference type="InterPro" id="IPR052345">
    <property type="entry name" value="Rad_response_metalloprotease"/>
</dbReference>
<dbReference type="InterPro" id="IPR001387">
    <property type="entry name" value="Cro/C1-type_HTH"/>
</dbReference>
<dbReference type="PANTHER" id="PTHR43236">
    <property type="entry name" value="ANTITOXIN HIGA1"/>
    <property type="match status" value="1"/>
</dbReference>
<dbReference type="InterPro" id="IPR010359">
    <property type="entry name" value="IrrE_HExxH"/>
</dbReference>
<dbReference type="Pfam" id="PF01381">
    <property type="entry name" value="HTH_3"/>
    <property type="match status" value="1"/>
</dbReference>
<reference evidence="3 4" key="1">
    <citation type="submission" date="2016-06" db="EMBL/GenBank/DDBJ databases">
        <authorList>
            <person name="Kjaerup R.B."/>
            <person name="Dalgaard T.S."/>
            <person name="Juul-Madsen H.R."/>
        </authorList>
    </citation>
    <scope>NUCLEOTIDE SEQUENCE [LARGE SCALE GENOMIC DNA]</scope>
    <source>
        <strain evidence="3 4">DSM 45097</strain>
    </source>
</reference>
<dbReference type="PROSITE" id="PS50943">
    <property type="entry name" value="HTH_CROC1"/>
    <property type="match status" value="1"/>
</dbReference>
<evidence type="ECO:0000256" key="1">
    <source>
        <dbReference type="ARBA" id="ARBA00007227"/>
    </source>
</evidence>
<comment type="similarity">
    <text evidence="1">Belongs to the short-chain fatty acyl-CoA assimilation regulator (ScfR) family.</text>
</comment>
<dbReference type="Pfam" id="PF06114">
    <property type="entry name" value="Peptidase_M78"/>
    <property type="match status" value="1"/>
</dbReference>
<dbReference type="GO" id="GO:0003677">
    <property type="term" value="F:DNA binding"/>
    <property type="evidence" value="ECO:0007669"/>
    <property type="project" value="InterPro"/>
</dbReference>
<dbReference type="Gene3D" id="1.10.10.2910">
    <property type="match status" value="1"/>
</dbReference>
<organism evidence="3 4">
    <name type="scientific">Micromonospora siamensis</name>
    <dbReference type="NCBI Taxonomy" id="299152"/>
    <lineage>
        <taxon>Bacteria</taxon>
        <taxon>Bacillati</taxon>
        <taxon>Actinomycetota</taxon>
        <taxon>Actinomycetes</taxon>
        <taxon>Micromonosporales</taxon>
        <taxon>Micromonosporaceae</taxon>
        <taxon>Micromonospora</taxon>
    </lineage>
</organism>
<dbReference type="Gene3D" id="1.10.260.40">
    <property type="entry name" value="lambda repressor-like DNA-binding domains"/>
    <property type="match status" value="1"/>
</dbReference>
<dbReference type="EMBL" id="LT607751">
    <property type="protein sequence ID" value="SCG39332.1"/>
    <property type="molecule type" value="Genomic_DNA"/>
</dbReference>
<evidence type="ECO:0000259" key="2">
    <source>
        <dbReference type="PROSITE" id="PS50943"/>
    </source>
</evidence>
<evidence type="ECO:0000313" key="3">
    <source>
        <dbReference type="EMBL" id="SCG39332.1"/>
    </source>
</evidence>
<protein>
    <submittedName>
        <fullName evidence="3">Zn-dependent peptidase ImmA, M78 family</fullName>
    </submittedName>
</protein>
<dbReference type="SUPFAM" id="SSF47413">
    <property type="entry name" value="lambda repressor-like DNA-binding domains"/>
    <property type="match status" value="1"/>
</dbReference>
<sequence>MLTPSRLVVGRRRRRMTLANLAAVSGVSVRSITAFENGHKQPSIETLDSLARALDFPTSFFSQYQIDDIPLPAVSFRALSKMTAIDRESAIAAGQISMTVNAWIESNFRLPEMRVPNLAGVDPEQAASRLRGLWGLGEQPIPNMVHLLEANGVRVFSLASDCISVDAFSIFRRGTPFAFLNTTKSGERGRFDAAHELGHLVLHGGDRAAYGTEAEDEANRFASALLMPRSGLLAQSIASTPDQILVAKRRWKVSAFAFAYRLHELGLLSDWKYKVAAQKLSQLGYRKNEIGGISRETSQLLSKVFAALRQEKGRTSLADEVHLHSSELNKHVFGLVPVVLEGGGQATPARPVLQLVGGRRR</sequence>
<evidence type="ECO:0000313" key="4">
    <source>
        <dbReference type="Proteomes" id="UP000198210"/>
    </source>
</evidence>
<proteinExistence type="inferred from homology"/>
<name>A0A1C5GZU8_9ACTN</name>
<accession>A0A1C5GZU8</accession>
<dbReference type="Proteomes" id="UP000198210">
    <property type="component" value="Chromosome I"/>
</dbReference>